<dbReference type="EMBL" id="JBHLYR010000010">
    <property type="protein sequence ID" value="MFB9990929.1"/>
    <property type="molecule type" value="Genomic_DNA"/>
</dbReference>
<evidence type="ECO:0000256" key="1">
    <source>
        <dbReference type="SAM" id="MobiDB-lite"/>
    </source>
</evidence>
<dbReference type="InterPro" id="IPR008969">
    <property type="entry name" value="CarboxyPept-like_regulatory"/>
</dbReference>
<feature type="region of interest" description="Disordered" evidence="1">
    <location>
        <begin position="25"/>
        <end position="49"/>
    </location>
</feature>
<dbReference type="Gene3D" id="2.60.40.1120">
    <property type="entry name" value="Carboxypeptidase-like, regulatory domain"/>
    <property type="match status" value="1"/>
</dbReference>
<feature type="compositionally biased region" description="Pro residues" evidence="1">
    <location>
        <begin position="29"/>
        <end position="42"/>
    </location>
</feature>
<organism evidence="3 4">
    <name type="scientific">Deinococcus oregonensis</name>
    <dbReference type="NCBI Taxonomy" id="1805970"/>
    <lineage>
        <taxon>Bacteria</taxon>
        <taxon>Thermotogati</taxon>
        <taxon>Deinococcota</taxon>
        <taxon>Deinococci</taxon>
        <taxon>Deinococcales</taxon>
        <taxon>Deinococcaceae</taxon>
        <taxon>Deinococcus</taxon>
    </lineage>
</organism>
<comment type="caution">
    <text evidence="3">The sequence shown here is derived from an EMBL/GenBank/DDBJ whole genome shotgun (WGS) entry which is preliminary data.</text>
</comment>
<accession>A0ABV6ATU6</accession>
<keyword evidence="2" id="KW-0732">Signal</keyword>
<feature type="chain" id="PRO_5047302310" evidence="2">
    <location>
        <begin position="23"/>
        <end position="263"/>
    </location>
</feature>
<evidence type="ECO:0000313" key="4">
    <source>
        <dbReference type="Proteomes" id="UP001589733"/>
    </source>
</evidence>
<sequence>MSRTLKSLSSSLLLTLILASCGGGDGASSPPPSVPTPVPTPSSPKAQTMSGVVRNSAGQPLAGATVFAGHTVLFNVNALTTSGADGSYSVSVAQPAGSWYAGAQIKRRYNGADYTFDLQPDKTDPFPGTQGAIRDFSWKLTGTRPDGGKYGATLTVYADFFDPELLDWIPDMEVTLIPDGPLIDGSVGQTIRRRLIQTPDGQEGLMDIPLGTYVIRARYAPAGGAARDLSIRLRNTGDFATSVVSAFRQKGSDQLLEVEVSRQ</sequence>
<reference evidence="3 4" key="1">
    <citation type="submission" date="2024-09" db="EMBL/GenBank/DDBJ databases">
        <authorList>
            <person name="Sun Q."/>
            <person name="Mori K."/>
        </authorList>
    </citation>
    <scope>NUCLEOTIDE SEQUENCE [LARGE SCALE GENOMIC DNA]</scope>
    <source>
        <strain evidence="3 4">JCM 13503</strain>
    </source>
</reference>
<feature type="signal peptide" evidence="2">
    <location>
        <begin position="1"/>
        <end position="22"/>
    </location>
</feature>
<dbReference type="SUPFAM" id="SSF49464">
    <property type="entry name" value="Carboxypeptidase regulatory domain-like"/>
    <property type="match status" value="1"/>
</dbReference>
<name>A0ABV6ATU6_9DEIO</name>
<keyword evidence="4" id="KW-1185">Reference proteome</keyword>
<proteinExistence type="predicted"/>
<dbReference type="PROSITE" id="PS51257">
    <property type="entry name" value="PROKAR_LIPOPROTEIN"/>
    <property type="match status" value="1"/>
</dbReference>
<evidence type="ECO:0000256" key="2">
    <source>
        <dbReference type="SAM" id="SignalP"/>
    </source>
</evidence>
<dbReference type="RefSeq" id="WP_380005363.1">
    <property type="nucleotide sequence ID" value="NZ_JBHLYR010000010.1"/>
</dbReference>
<gene>
    <name evidence="3" type="ORF">ACFFLM_02890</name>
</gene>
<protein>
    <submittedName>
        <fullName evidence="3">Carboxypeptidase-like regulatory domain-containing protein</fullName>
    </submittedName>
</protein>
<dbReference type="Proteomes" id="UP001589733">
    <property type="component" value="Unassembled WGS sequence"/>
</dbReference>
<evidence type="ECO:0000313" key="3">
    <source>
        <dbReference type="EMBL" id="MFB9990929.1"/>
    </source>
</evidence>